<dbReference type="InterPro" id="IPR012467">
    <property type="entry name" value="DUF1684"/>
</dbReference>
<gene>
    <name evidence="2" type="ORF">GCM10010405_23480</name>
</gene>
<feature type="compositionally biased region" description="Basic residues" evidence="1">
    <location>
        <begin position="11"/>
        <end position="25"/>
    </location>
</feature>
<feature type="region of interest" description="Disordered" evidence="1">
    <location>
        <begin position="1"/>
        <end position="29"/>
    </location>
</feature>
<keyword evidence="3" id="KW-1185">Reference proteome</keyword>
<evidence type="ECO:0000313" key="2">
    <source>
        <dbReference type="EMBL" id="GAA2439441.1"/>
    </source>
</evidence>
<dbReference type="PANTHER" id="PTHR41913:SF1">
    <property type="entry name" value="DUF1684 DOMAIN-CONTAINING PROTEIN"/>
    <property type="match status" value="1"/>
</dbReference>
<evidence type="ECO:0000256" key="1">
    <source>
        <dbReference type="SAM" id="MobiDB-lite"/>
    </source>
</evidence>
<accession>A0ABN3JT07</accession>
<dbReference type="Proteomes" id="UP001501638">
    <property type="component" value="Unassembled WGS sequence"/>
</dbReference>
<proteinExistence type="predicted"/>
<evidence type="ECO:0000313" key="3">
    <source>
        <dbReference type="Proteomes" id="UP001501638"/>
    </source>
</evidence>
<comment type="caution">
    <text evidence="2">The sequence shown here is derived from an EMBL/GenBank/DDBJ whole genome shotgun (WGS) entry which is preliminary data.</text>
</comment>
<dbReference type="Pfam" id="PF07920">
    <property type="entry name" value="DUF1684"/>
    <property type="match status" value="1"/>
</dbReference>
<dbReference type="PANTHER" id="PTHR41913">
    <property type="entry name" value="DUF1684 DOMAIN-CONTAINING PROTEIN"/>
    <property type="match status" value="1"/>
</dbReference>
<sequence>MAEQPCPRTPSPRHRRDPTARRRGKGAFTTAPQIPADYEAWRQGRWEEIAGANGKAKVVANAKITDPGPHTLPDIPGEWRTTEAGDLTVTAKAVDGVQVAGSLVDGTSTVPSGVSLEFPDNRVGFAGGTDGSYGLVVMDQDRVERTGLTGIDTFPYNPALVFEGQYRAAPEERRIEVPRLTSPRSTEAILAPVDLAVTIDGAEYVLAVLQDFPGQRLVIFTDETNGDSTPTIGRWLVLPLLESGSTVTVDFNKATLSHHHLNPDVFVCPLSPPGNHLPMRIEAGERALIHAATGQS</sequence>
<dbReference type="EMBL" id="BAAASZ010000018">
    <property type="protein sequence ID" value="GAA2439441.1"/>
    <property type="molecule type" value="Genomic_DNA"/>
</dbReference>
<organism evidence="2 3">
    <name type="scientific">Streptomyces macrosporus</name>
    <dbReference type="NCBI Taxonomy" id="44032"/>
    <lineage>
        <taxon>Bacteria</taxon>
        <taxon>Bacillati</taxon>
        <taxon>Actinomycetota</taxon>
        <taxon>Actinomycetes</taxon>
        <taxon>Kitasatosporales</taxon>
        <taxon>Streptomycetaceae</taxon>
        <taxon>Streptomyces</taxon>
    </lineage>
</organism>
<name>A0ABN3JT07_9ACTN</name>
<protein>
    <submittedName>
        <fullName evidence="2">DUF1684 domain-containing protein</fullName>
    </submittedName>
</protein>
<dbReference type="RefSeq" id="WP_344322192.1">
    <property type="nucleotide sequence ID" value="NZ_BAAASZ010000018.1"/>
</dbReference>
<reference evidence="2 3" key="1">
    <citation type="journal article" date="2019" name="Int. J. Syst. Evol. Microbiol.">
        <title>The Global Catalogue of Microorganisms (GCM) 10K type strain sequencing project: providing services to taxonomists for standard genome sequencing and annotation.</title>
        <authorList>
            <consortium name="The Broad Institute Genomics Platform"/>
            <consortium name="The Broad Institute Genome Sequencing Center for Infectious Disease"/>
            <person name="Wu L."/>
            <person name="Ma J."/>
        </authorList>
    </citation>
    <scope>NUCLEOTIDE SEQUENCE [LARGE SCALE GENOMIC DNA]</scope>
    <source>
        <strain evidence="2 3">JCM 6305</strain>
    </source>
</reference>